<dbReference type="Gramene" id="EME26250">
    <property type="protein sequence ID" value="EME26250"/>
    <property type="gene ID" value="Gasu_61070"/>
</dbReference>
<evidence type="ECO:0000313" key="2">
    <source>
        <dbReference type="Proteomes" id="UP000030680"/>
    </source>
</evidence>
<reference evidence="2" key="1">
    <citation type="journal article" date="2013" name="Science">
        <title>Gene transfer from bacteria and archaea facilitated evolution of an extremophilic eukaryote.</title>
        <authorList>
            <person name="Schonknecht G."/>
            <person name="Chen W.H."/>
            <person name="Ternes C.M."/>
            <person name="Barbier G.G."/>
            <person name="Shrestha R.P."/>
            <person name="Stanke M."/>
            <person name="Brautigam A."/>
            <person name="Baker B.J."/>
            <person name="Banfield J.F."/>
            <person name="Garavito R.M."/>
            <person name="Carr K."/>
            <person name="Wilkerson C."/>
            <person name="Rensing S.A."/>
            <person name="Gagneul D."/>
            <person name="Dickenson N.E."/>
            <person name="Oesterhelt C."/>
            <person name="Lercher M.J."/>
            <person name="Weber A.P."/>
        </authorList>
    </citation>
    <scope>NUCLEOTIDE SEQUENCE [LARGE SCALE GENOMIC DNA]</scope>
    <source>
        <strain evidence="2">074W</strain>
    </source>
</reference>
<dbReference type="SUPFAM" id="SSF52540">
    <property type="entry name" value="P-loop containing nucleoside triphosphate hydrolases"/>
    <property type="match status" value="1"/>
</dbReference>
<dbReference type="AlphaFoldDB" id="M2WR17"/>
<dbReference type="KEGG" id="gsl:Gasu_61070"/>
<proteinExistence type="predicted"/>
<dbReference type="OrthoDB" id="7904at2759"/>
<sequence length="705" mass="81054">MASLDEKWEAVDNFKSVVVDRERDVYFVTEELYYLHKGRKQLRGVTSSCDYRLTIPFAPHLFGSGKTTFARTYLELVQRFGETSLSTFASDPSRRAFLEKLKRASMLYVNLRELEPTRPIEENRNLEWAVYYLLIKAACSQVGAEILRKKEAFEMVDMEPSNLVRLLRDILRIPSDQYLLIAFDEVGVLDESLDEFHFKRTHDGRVRPYNDFIGIISQLCKEPDLFFIVVGKSKGLSIKNDVAFGLSRVILHFIRLSPLDASSIVEFLGRSLLKTPTQEPVCNVLCSSSFSVNELADSLLECTGGVPGLLTRAVNMLLNYVIARNQPFISKEECLTCMNDHDFRRICAEPFVERIFNLDEDRKSVFDILLMMALYRIPFQVYDILTSESFLYDAVTEMGLYRYPIDENTFQVLIPKVFVGIFKNDPSISSLEKILLESLDVEPVDCFFYSKCRVFEGIVALRLVLMLSSKNRNELRELLCQLSPIWKQMKLPISTISPIHYIKSVVSSRETRSESNKSRRTFANTEWNKIIRETLYLETIYILLDATSHSPDIIFQLQSPVEPKVLTVGVACKGRWRSEGIGWSDIIDEAKKFLEPVYDQVLSSAMDYHHCMLIIVSTKLSLNVSNELGNQSRCYSSGMFIGNDSFKVPDNCELVILCERDVQMLIDEEILNGLERAFHVSHNPTFLNFGLDLLHRIRNSFLSWQ</sequence>
<dbReference type="GeneID" id="17085238"/>
<keyword evidence="2" id="KW-1185">Reference proteome</keyword>
<organism evidence="1 2">
    <name type="scientific">Galdieria sulphuraria</name>
    <name type="common">Red alga</name>
    <dbReference type="NCBI Taxonomy" id="130081"/>
    <lineage>
        <taxon>Eukaryota</taxon>
        <taxon>Rhodophyta</taxon>
        <taxon>Bangiophyceae</taxon>
        <taxon>Galdieriales</taxon>
        <taxon>Galdieriaceae</taxon>
        <taxon>Galdieria</taxon>
    </lineage>
</organism>
<dbReference type="Proteomes" id="UP000030680">
    <property type="component" value="Unassembled WGS sequence"/>
</dbReference>
<dbReference type="EMBL" id="KB454560">
    <property type="protein sequence ID" value="EME26250.1"/>
    <property type="molecule type" value="Genomic_DNA"/>
</dbReference>
<protein>
    <submittedName>
        <fullName evidence="1">Archaeal ATPase</fullName>
    </submittedName>
</protein>
<evidence type="ECO:0000313" key="1">
    <source>
        <dbReference type="EMBL" id="EME26250.1"/>
    </source>
</evidence>
<gene>
    <name evidence="1" type="ORF">Gasu_61070</name>
</gene>
<accession>M2WR17</accession>
<name>M2WR17_GALSU</name>
<dbReference type="InterPro" id="IPR027417">
    <property type="entry name" value="P-loop_NTPase"/>
</dbReference>
<dbReference type="RefSeq" id="XP_005702770.1">
    <property type="nucleotide sequence ID" value="XM_005702713.1"/>
</dbReference>